<reference evidence="1 3" key="1">
    <citation type="journal article" date="2011" name="Nature">
        <title>The Medicago genome provides insight into the evolution of rhizobial symbioses.</title>
        <authorList>
            <person name="Young N.D."/>
            <person name="Debelle F."/>
            <person name="Oldroyd G.E."/>
            <person name="Geurts R."/>
            <person name="Cannon S.B."/>
            <person name="Udvardi M.K."/>
            <person name="Benedito V.A."/>
            <person name="Mayer K.F."/>
            <person name="Gouzy J."/>
            <person name="Schoof H."/>
            <person name="Van de Peer Y."/>
            <person name="Proost S."/>
            <person name="Cook D.R."/>
            <person name="Meyers B.C."/>
            <person name="Spannagl M."/>
            <person name="Cheung F."/>
            <person name="De Mita S."/>
            <person name="Krishnakumar V."/>
            <person name="Gundlach H."/>
            <person name="Zhou S."/>
            <person name="Mudge J."/>
            <person name="Bharti A.K."/>
            <person name="Murray J.D."/>
            <person name="Naoumkina M.A."/>
            <person name="Rosen B."/>
            <person name="Silverstein K.A."/>
            <person name="Tang H."/>
            <person name="Rombauts S."/>
            <person name="Zhao P.X."/>
            <person name="Zhou P."/>
            <person name="Barbe V."/>
            <person name="Bardou P."/>
            <person name="Bechner M."/>
            <person name="Bellec A."/>
            <person name="Berger A."/>
            <person name="Berges H."/>
            <person name="Bidwell S."/>
            <person name="Bisseling T."/>
            <person name="Choisne N."/>
            <person name="Couloux A."/>
            <person name="Denny R."/>
            <person name="Deshpande S."/>
            <person name="Dai X."/>
            <person name="Doyle J.J."/>
            <person name="Dudez A.M."/>
            <person name="Farmer A.D."/>
            <person name="Fouteau S."/>
            <person name="Franken C."/>
            <person name="Gibelin C."/>
            <person name="Gish J."/>
            <person name="Goldstein S."/>
            <person name="Gonzalez A.J."/>
            <person name="Green P.J."/>
            <person name="Hallab A."/>
            <person name="Hartog M."/>
            <person name="Hua A."/>
            <person name="Humphray S.J."/>
            <person name="Jeong D.H."/>
            <person name="Jing Y."/>
            <person name="Jocker A."/>
            <person name="Kenton S.M."/>
            <person name="Kim D.J."/>
            <person name="Klee K."/>
            <person name="Lai H."/>
            <person name="Lang C."/>
            <person name="Lin S."/>
            <person name="Macmil S.L."/>
            <person name="Magdelenat G."/>
            <person name="Matthews L."/>
            <person name="McCorrison J."/>
            <person name="Monaghan E.L."/>
            <person name="Mun J.H."/>
            <person name="Najar F.Z."/>
            <person name="Nicholson C."/>
            <person name="Noirot C."/>
            <person name="O'Bleness M."/>
            <person name="Paule C.R."/>
            <person name="Poulain J."/>
            <person name="Prion F."/>
            <person name="Qin B."/>
            <person name="Qu C."/>
            <person name="Retzel E.F."/>
            <person name="Riddle C."/>
            <person name="Sallet E."/>
            <person name="Samain S."/>
            <person name="Samson N."/>
            <person name="Sanders I."/>
            <person name="Saurat O."/>
            <person name="Scarpelli C."/>
            <person name="Schiex T."/>
            <person name="Segurens B."/>
            <person name="Severin A.J."/>
            <person name="Sherrier D.J."/>
            <person name="Shi R."/>
            <person name="Sims S."/>
            <person name="Singer S.R."/>
            <person name="Sinharoy S."/>
            <person name="Sterck L."/>
            <person name="Viollet A."/>
            <person name="Wang B.B."/>
            <person name="Wang K."/>
            <person name="Wang M."/>
            <person name="Wang X."/>
            <person name="Warfsmann J."/>
            <person name="Weissenbach J."/>
            <person name="White D.D."/>
            <person name="White J.D."/>
            <person name="Wiley G.B."/>
            <person name="Wincker P."/>
            <person name="Xing Y."/>
            <person name="Yang L."/>
            <person name="Yao Z."/>
            <person name="Ying F."/>
            <person name="Zhai J."/>
            <person name="Zhou L."/>
            <person name="Zuber A."/>
            <person name="Denarie J."/>
            <person name="Dixon R.A."/>
            <person name="May G.D."/>
            <person name="Schwartz D.C."/>
            <person name="Rogers J."/>
            <person name="Quetier F."/>
            <person name="Town C.D."/>
            <person name="Roe B.A."/>
        </authorList>
    </citation>
    <scope>NUCLEOTIDE SEQUENCE [LARGE SCALE GENOMIC DNA]</scope>
    <source>
        <strain evidence="1">A17</strain>
        <strain evidence="2 3">cv. Jemalong A17</strain>
    </source>
</reference>
<keyword evidence="3" id="KW-1185">Reference proteome</keyword>
<dbReference type="EMBL" id="CM001217">
    <property type="protein sequence ID" value="AES59192.1"/>
    <property type="molecule type" value="Genomic_DNA"/>
</dbReference>
<sequence>MADCDVETVLSYCCLTDFDDQSDRHASLVKPNNKIEIKVEKINAVIFLMQEFSRVLLSKLVLQWSGITFMCTLGLHI</sequence>
<dbReference type="Proteomes" id="UP000002051">
    <property type="component" value="Unassembled WGS sequence"/>
</dbReference>
<reference evidence="2" key="3">
    <citation type="submission" date="2015-04" db="UniProtKB">
        <authorList>
            <consortium name="EnsemblPlants"/>
        </authorList>
    </citation>
    <scope>IDENTIFICATION</scope>
    <source>
        <strain evidence="2">cv. Jemalong A17</strain>
    </source>
</reference>
<organism evidence="1 3">
    <name type="scientific">Medicago truncatula</name>
    <name type="common">Barrel medic</name>
    <name type="synonym">Medicago tribuloides</name>
    <dbReference type="NCBI Taxonomy" id="3880"/>
    <lineage>
        <taxon>Eukaryota</taxon>
        <taxon>Viridiplantae</taxon>
        <taxon>Streptophyta</taxon>
        <taxon>Embryophyta</taxon>
        <taxon>Tracheophyta</taxon>
        <taxon>Spermatophyta</taxon>
        <taxon>Magnoliopsida</taxon>
        <taxon>eudicotyledons</taxon>
        <taxon>Gunneridae</taxon>
        <taxon>Pentapetalae</taxon>
        <taxon>rosids</taxon>
        <taxon>fabids</taxon>
        <taxon>Fabales</taxon>
        <taxon>Fabaceae</taxon>
        <taxon>Papilionoideae</taxon>
        <taxon>50 kb inversion clade</taxon>
        <taxon>NPAAA clade</taxon>
        <taxon>Hologalegina</taxon>
        <taxon>IRL clade</taxon>
        <taxon>Trifolieae</taxon>
        <taxon>Medicago</taxon>
    </lineage>
</organism>
<name>G7I922_MEDTR</name>
<evidence type="ECO:0000313" key="1">
    <source>
        <dbReference type="EMBL" id="AES59192.1"/>
    </source>
</evidence>
<dbReference type="EnsemblPlants" id="AES59192">
    <property type="protein sequence ID" value="AES59192"/>
    <property type="gene ID" value="MTR_1g015520"/>
</dbReference>
<proteinExistence type="predicted"/>
<dbReference type="PaxDb" id="3880-AES59192"/>
<dbReference type="AlphaFoldDB" id="G7I922"/>
<accession>G7I922</accession>
<reference evidence="1 3" key="2">
    <citation type="journal article" date="2014" name="BMC Genomics">
        <title>An improved genome release (version Mt4.0) for the model legume Medicago truncatula.</title>
        <authorList>
            <person name="Tang H."/>
            <person name="Krishnakumar V."/>
            <person name="Bidwell S."/>
            <person name="Rosen B."/>
            <person name="Chan A."/>
            <person name="Zhou S."/>
            <person name="Gentzbittel L."/>
            <person name="Childs K.L."/>
            <person name="Yandell M."/>
            <person name="Gundlach H."/>
            <person name="Mayer K.F."/>
            <person name="Schwartz D.C."/>
            <person name="Town C.D."/>
        </authorList>
    </citation>
    <scope>GENOME REANNOTATION</scope>
    <source>
        <strain evidence="2 3">cv. Jemalong A17</strain>
    </source>
</reference>
<protein>
    <submittedName>
        <fullName evidence="1 2">Uncharacterized protein</fullName>
    </submittedName>
</protein>
<evidence type="ECO:0000313" key="3">
    <source>
        <dbReference type="Proteomes" id="UP000002051"/>
    </source>
</evidence>
<dbReference type="HOGENOM" id="CLU_2641770_0_0_1"/>
<gene>
    <name evidence="1" type="ordered locus">MTR_1g015520</name>
</gene>
<evidence type="ECO:0000313" key="2">
    <source>
        <dbReference type="EnsemblPlants" id="AES59192"/>
    </source>
</evidence>